<dbReference type="GO" id="GO:0016705">
    <property type="term" value="F:oxidoreductase activity, acting on paired donors, with incorporation or reduction of molecular oxygen"/>
    <property type="evidence" value="ECO:0007669"/>
    <property type="project" value="InterPro"/>
</dbReference>
<dbReference type="Pfam" id="PF00296">
    <property type="entry name" value="Bac_luciferase"/>
    <property type="match status" value="1"/>
</dbReference>
<evidence type="ECO:0000256" key="1">
    <source>
        <dbReference type="ARBA" id="ARBA00023002"/>
    </source>
</evidence>
<organism evidence="3">
    <name type="scientific">Mycobacterium avium subsp. hominissuis</name>
    <dbReference type="NCBI Taxonomy" id="439334"/>
    <lineage>
        <taxon>Bacteria</taxon>
        <taxon>Bacillati</taxon>
        <taxon>Actinomycetota</taxon>
        <taxon>Actinomycetes</taxon>
        <taxon>Mycobacteriales</taxon>
        <taxon>Mycobacteriaceae</taxon>
        <taxon>Mycobacterium</taxon>
        <taxon>Mycobacterium avium complex (MAC)</taxon>
    </lineage>
</organism>
<reference evidence="3" key="1">
    <citation type="journal article" date="2014" name="FEBS Lett.">
        <title>Identification and comparative analysis of a genomic island in Mycobacterium avium subsp. hominissuis.</title>
        <authorList>
            <person name="Lahiri A."/>
            <person name="Sanchini A."/>
            <person name="Semmler T."/>
            <person name="Schafer H."/>
            <person name="Lewin A."/>
        </authorList>
    </citation>
    <scope>NUCLEOTIDE SEQUENCE</scope>
    <source>
        <strain evidence="3">2721</strain>
    </source>
</reference>
<dbReference type="PANTHER" id="PTHR43244">
    <property type="match status" value="1"/>
</dbReference>
<sequence length="199" mass="22038">MQSLKPGTRSFTSFWIPQVPGYLEAMTASALLGQVTDRVEIGSAMVPVQTRHPVPMAQQALTAQSACDGRFTLEIGPSHDWIVDGQLGLSYERPARLLSNYLRVLNATFTGPGSVDVENDTYRLHSPMDVTQFMPIPILLAALGPVMSGRRVDVGSHVPPPAVDVRPQRKSEADQPMFRRYRLVPLLDKQLRSRVTRFG</sequence>
<evidence type="ECO:0000313" key="3">
    <source>
        <dbReference type="EMBL" id="AIL92361.1"/>
    </source>
</evidence>
<dbReference type="InterPro" id="IPR050564">
    <property type="entry name" value="F420-G6PD/mer"/>
</dbReference>
<dbReference type="Gene3D" id="3.20.20.30">
    <property type="entry name" value="Luciferase-like domain"/>
    <property type="match status" value="1"/>
</dbReference>
<dbReference type="InterPro" id="IPR036661">
    <property type="entry name" value="Luciferase-like_sf"/>
</dbReference>
<evidence type="ECO:0000259" key="2">
    <source>
        <dbReference type="Pfam" id="PF00296"/>
    </source>
</evidence>
<accession>A0A088DJ88</accession>
<dbReference type="AlphaFoldDB" id="A0A088DJ88"/>
<dbReference type="PANTHER" id="PTHR43244:SF1">
    <property type="entry name" value="5,10-METHYLENETETRAHYDROMETHANOPTERIN REDUCTASE"/>
    <property type="match status" value="1"/>
</dbReference>
<dbReference type="SUPFAM" id="SSF51679">
    <property type="entry name" value="Bacterial luciferase-like"/>
    <property type="match status" value="1"/>
</dbReference>
<proteinExistence type="predicted"/>
<dbReference type="InterPro" id="IPR011251">
    <property type="entry name" value="Luciferase-like_dom"/>
</dbReference>
<keyword evidence="1" id="KW-0560">Oxidoreductase</keyword>
<name>A0A088DJ88_MYCAV</name>
<dbReference type="EMBL" id="KM105871">
    <property type="protein sequence ID" value="AIL92361.1"/>
    <property type="molecule type" value="Genomic_DNA"/>
</dbReference>
<protein>
    <recommendedName>
        <fullName evidence="2">Luciferase-like domain-containing protein</fullName>
    </recommendedName>
</protein>
<feature type="domain" description="Luciferase-like" evidence="2">
    <location>
        <begin position="10"/>
        <end position="149"/>
    </location>
</feature>